<name>A0ABN7SFG9_OIKDI</name>
<protein>
    <submittedName>
        <fullName evidence="1">Oidioi.mRNA.OKI2018_I69.XSR.g15018.t1.cds</fullName>
    </submittedName>
</protein>
<proteinExistence type="predicted"/>
<accession>A0ABN7SFG9</accession>
<gene>
    <name evidence="1" type="ORF">OKIOD_LOCUS6576</name>
</gene>
<keyword evidence="2" id="KW-1185">Reference proteome</keyword>
<sequence length="431" mass="49592">MPRNVFVDISKLEKREKDHIKTVIERAEWIPGQPTRFTLSNCIRAPVEPSTETDRREVRFFSRVDSLSFHSVFAEDLGKNKQPFISPQKPSPRRVNELRSTPNVEKLVRKKLERQRSVSLDDELIPTRRLDSRKLPPQKLFKDPLRPTGALSQEEPRNSLKVGFFPVENGSFSLVIEDCIISSLIKPHLKLKYIPSGKKKRLDPSEMVPLGNGLMKLSFCPVTLKRQLWEGLNYVQIKLKETAVLFSNETCGELLIDASSHAFRNKTVRCFFVQQIKNTFKNYYRGGIEVSARLSVDPDAAQTIILEIVVESVFNLPAGAKLVQVGAMLWPLEESIRFKSEAVQLNEKRRADIGHQFSFHLNSTVYKKNRDMLGIYLEIMEVKLHGGRLQNYEEVGHTRICATDPKSKVFLKKLKNRVGQWHRETFLVTMH</sequence>
<reference evidence="1 2" key="1">
    <citation type="submission" date="2021-04" db="EMBL/GenBank/DDBJ databases">
        <authorList>
            <person name="Bliznina A."/>
        </authorList>
    </citation>
    <scope>NUCLEOTIDE SEQUENCE [LARGE SCALE GENOMIC DNA]</scope>
</reference>
<organism evidence="1 2">
    <name type="scientific">Oikopleura dioica</name>
    <name type="common">Tunicate</name>
    <dbReference type="NCBI Taxonomy" id="34765"/>
    <lineage>
        <taxon>Eukaryota</taxon>
        <taxon>Metazoa</taxon>
        <taxon>Chordata</taxon>
        <taxon>Tunicata</taxon>
        <taxon>Appendicularia</taxon>
        <taxon>Copelata</taxon>
        <taxon>Oikopleuridae</taxon>
        <taxon>Oikopleura</taxon>
    </lineage>
</organism>
<evidence type="ECO:0000313" key="2">
    <source>
        <dbReference type="Proteomes" id="UP001158576"/>
    </source>
</evidence>
<evidence type="ECO:0000313" key="1">
    <source>
        <dbReference type="EMBL" id="CAG5097310.1"/>
    </source>
</evidence>
<dbReference type="Proteomes" id="UP001158576">
    <property type="component" value="Chromosome XSR"/>
</dbReference>
<dbReference type="EMBL" id="OU015569">
    <property type="protein sequence ID" value="CAG5097310.1"/>
    <property type="molecule type" value="Genomic_DNA"/>
</dbReference>